<dbReference type="Proteomes" id="UP000785200">
    <property type="component" value="Unassembled WGS sequence"/>
</dbReference>
<gene>
    <name evidence="2" type="ORF">D0Z07_0082</name>
</gene>
<keyword evidence="3" id="KW-1185">Reference proteome</keyword>
<dbReference type="InterPro" id="IPR007361">
    <property type="entry name" value="DUF427"/>
</dbReference>
<evidence type="ECO:0000313" key="3">
    <source>
        <dbReference type="Proteomes" id="UP000785200"/>
    </source>
</evidence>
<protein>
    <recommendedName>
        <fullName evidence="1">DUF427 domain-containing protein</fullName>
    </recommendedName>
</protein>
<comment type="caution">
    <text evidence="2">The sequence shown here is derived from an EMBL/GenBank/DDBJ whole genome shotgun (WGS) entry which is preliminary data.</text>
</comment>
<accession>A0A9P6VT19</accession>
<evidence type="ECO:0000313" key="2">
    <source>
        <dbReference type="EMBL" id="KAG0653080.1"/>
    </source>
</evidence>
<dbReference type="EMBL" id="VNKQ01000002">
    <property type="protein sequence ID" value="KAG0653080.1"/>
    <property type="molecule type" value="Genomic_DNA"/>
</dbReference>
<evidence type="ECO:0000259" key="1">
    <source>
        <dbReference type="Pfam" id="PF04248"/>
    </source>
</evidence>
<sequence>LATNFSSLETLAQTLIKSGPVKIESTPRRVRALFDGIFLFDTTSAKWVWEHKYFPQFWIPISAVAPGVLTKEKAIDAEGSAFSASAKGKGKTTDRVVIFEKGPLEGLVRFEFKAMDSWFEEDAQIYDHPKNPYTRIDILPSSRKIEVKIDGVTVAKSSNPLFLFETGLRTRYYLPKTSVKWEYLTPSKTTTKCPYKGLAQYYNVDINGKEYADHIWWYEYPTTESASIQGHVCFYNEKVETYVDGALEEK</sequence>
<feature type="non-terminal residue" evidence="2">
    <location>
        <position position="1"/>
    </location>
</feature>
<dbReference type="Gene3D" id="2.170.150.40">
    <property type="entry name" value="Domain of unknown function (DUF427)"/>
    <property type="match status" value="2"/>
</dbReference>
<dbReference type="AlphaFoldDB" id="A0A9P6VT19"/>
<dbReference type="PANTHER" id="PTHR34310">
    <property type="entry name" value="DUF427 DOMAIN PROTEIN (AFU_ORTHOLOGUE AFUA_3G02220)"/>
    <property type="match status" value="1"/>
</dbReference>
<proteinExistence type="predicted"/>
<organism evidence="2 3">
    <name type="scientific">Hyphodiscus hymeniophilus</name>
    <dbReference type="NCBI Taxonomy" id="353542"/>
    <lineage>
        <taxon>Eukaryota</taxon>
        <taxon>Fungi</taxon>
        <taxon>Dikarya</taxon>
        <taxon>Ascomycota</taxon>
        <taxon>Pezizomycotina</taxon>
        <taxon>Leotiomycetes</taxon>
        <taxon>Helotiales</taxon>
        <taxon>Hyphodiscaceae</taxon>
        <taxon>Hyphodiscus</taxon>
    </lineage>
</organism>
<dbReference type="PANTHER" id="PTHR34310:SF9">
    <property type="entry name" value="BLR5716 PROTEIN"/>
    <property type="match status" value="1"/>
</dbReference>
<feature type="domain" description="DUF427" evidence="1">
    <location>
        <begin position="145"/>
        <end position="237"/>
    </location>
</feature>
<name>A0A9P6VT19_9HELO</name>
<dbReference type="Pfam" id="PF04248">
    <property type="entry name" value="NTP_transf_9"/>
    <property type="match status" value="1"/>
</dbReference>
<dbReference type="InterPro" id="IPR038694">
    <property type="entry name" value="DUF427_sf"/>
</dbReference>
<reference evidence="2" key="1">
    <citation type="submission" date="2019-07" db="EMBL/GenBank/DDBJ databases">
        <title>Hyphodiscus hymeniophilus genome sequencing and assembly.</title>
        <authorList>
            <person name="Kramer G."/>
            <person name="Nodwell J."/>
        </authorList>
    </citation>
    <scope>NUCLEOTIDE SEQUENCE</scope>
    <source>
        <strain evidence="2">ATCC 34498</strain>
    </source>
</reference>
<dbReference type="OrthoDB" id="18996at2759"/>